<keyword evidence="1" id="KW-0732">Signal</keyword>
<gene>
    <name evidence="2" type="ORF">KFE25_013990</name>
</gene>
<dbReference type="OrthoDB" id="10433016at2759"/>
<keyword evidence="3" id="KW-1185">Reference proteome</keyword>
<dbReference type="AlphaFoldDB" id="A0A8J5XAP7"/>
<feature type="chain" id="PRO_5035194976" evidence="1">
    <location>
        <begin position="22"/>
        <end position="169"/>
    </location>
</feature>
<evidence type="ECO:0000256" key="1">
    <source>
        <dbReference type="SAM" id="SignalP"/>
    </source>
</evidence>
<reference evidence="2" key="1">
    <citation type="submission" date="2021-05" db="EMBL/GenBank/DDBJ databases">
        <title>The genome of the haptophyte Pavlova lutheri (Diacronema luteri, Pavlovales) - a model for lipid biosynthesis in eukaryotic algae.</title>
        <authorList>
            <person name="Hulatt C.J."/>
            <person name="Posewitz M.C."/>
        </authorList>
    </citation>
    <scope>NUCLEOTIDE SEQUENCE</scope>
    <source>
        <strain evidence="2">NIVA-4/92</strain>
    </source>
</reference>
<sequence>MAAREGIRVFSLIALLSTASARSGGKPALSRRAVAASFFAVVVAGPLAPTTGGLRPGPPAARASYSLYKAASDERSAKLKEGTWKQGRDIDDASFQGLGARNEAEKLRAFKYSRANKAGNAGKFCAGQTSNVSPMMENICVRVGSTKADQATQIIDEFGSAQQANRNRQ</sequence>
<evidence type="ECO:0000313" key="2">
    <source>
        <dbReference type="EMBL" id="KAG8461971.1"/>
    </source>
</evidence>
<accession>A0A8J5XAP7</accession>
<protein>
    <submittedName>
        <fullName evidence="2">Uncharacterized protein</fullName>
    </submittedName>
</protein>
<name>A0A8J5XAP7_DIALT</name>
<dbReference type="EMBL" id="JAGTXO010000023">
    <property type="protein sequence ID" value="KAG8461971.1"/>
    <property type="molecule type" value="Genomic_DNA"/>
</dbReference>
<feature type="signal peptide" evidence="1">
    <location>
        <begin position="1"/>
        <end position="21"/>
    </location>
</feature>
<dbReference type="Proteomes" id="UP000751190">
    <property type="component" value="Unassembled WGS sequence"/>
</dbReference>
<organism evidence="2 3">
    <name type="scientific">Diacronema lutheri</name>
    <name type="common">Unicellular marine alga</name>
    <name type="synonym">Monochrysis lutheri</name>
    <dbReference type="NCBI Taxonomy" id="2081491"/>
    <lineage>
        <taxon>Eukaryota</taxon>
        <taxon>Haptista</taxon>
        <taxon>Haptophyta</taxon>
        <taxon>Pavlovophyceae</taxon>
        <taxon>Pavlovales</taxon>
        <taxon>Pavlovaceae</taxon>
        <taxon>Diacronema</taxon>
    </lineage>
</organism>
<evidence type="ECO:0000313" key="3">
    <source>
        <dbReference type="Proteomes" id="UP000751190"/>
    </source>
</evidence>
<comment type="caution">
    <text evidence="2">The sequence shown here is derived from an EMBL/GenBank/DDBJ whole genome shotgun (WGS) entry which is preliminary data.</text>
</comment>
<proteinExistence type="predicted"/>